<proteinExistence type="predicted"/>
<dbReference type="EMBL" id="CABFNB010000111">
    <property type="protein sequence ID" value="VTZ62874.1"/>
    <property type="molecule type" value="Genomic_DNA"/>
</dbReference>
<dbReference type="Proteomes" id="UP000507954">
    <property type="component" value="Unassembled WGS sequence"/>
</dbReference>
<evidence type="ECO:0000313" key="1">
    <source>
        <dbReference type="EMBL" id="VTZ62874.1"/>
    </source>
</evidence>
<gene>
    <name evidence="1" type="ORF">EMEDMD4_440188</name>
</gene>
<name>A0A508WZD4_9HYPH</name>
<reference evidence="1" key="1">
    <citation type="submission" date="2019-06" db="EMBL/GenBank/DDBJ databases">
        <authorList>
            <person name="Le Quere A."/>
            <person name="Colella S."/>
        </authorList>
    </citation>
    <scope>NUCLEOTIDE SEQUENCE</scope>
    <source>
        <strain evidence="1">EmedicaeMD41</strain>
    </source>
</reference>
<accession>A0A508WZD4</accession>
<dbReference type="AlphaFoldDB" id="A0A508WZD4"/>
<sequence length="178" mass="20347">MRRLLHRLRFGARLFDRHLGNQPIRLSLREVAHMFAPDKRDPIAETGDVQVDQSLAVMALLLGHILENPGGMRIFPTQCIGIGKIDAAIILLRGYGERKYFLLAQGQERTFGTGEKPGEHQETFFRTILKNKDLVNKRQGRGQMEPPCSKREVERLLLLDVIPLSIRDVVADDRRRIT</sequence>
<protein>
    <submittedName>
        <fullName evidence="1">Uncharacterized protein</fullName>
    </submittedName>
</protein>
<organism evidence="1">
    <name type="scientific">Sinorhizobium medicae</name>
    <dbReference type="NCBI Taxonomy" id="110321"/>
    <lineage>
        <taxon>Bacteria</taxon>
        <taxon>Pseudomonadati</taxon>
        <taxon>Pseudomonadota</taxon>
        <taxon>Alphaproteobacteria</taxon>
        <taxon>Hyphomicrobiales</taxon>
        <taxon>Rhizobiaceae</taxon>
        <taxon>Sinorhizobium/Ensifer group</taxon>
        <taxon>Sinorhizobium</taxon>
    </lineage>
</organism>